<dbReference type="EMBL" id="AAZO01004666">
    <property type="status" value="NOT_ANNOTATED_CDS"/>
    <property type="molecule type" value="Genomic_DNA"/>
</dbReference>
<dbReference type="InterPro" id="IPR013155">
    <property type="entry name" value="M/V/L/I-tRNA-synth_anticd-bd"/>
</dbReference>
<dbReference type="PROSITE" id="PS00178">
    <property type="entry name" value="AA_TRNA_LIGASE_I"/>
    <property type="match status" value="1"/>
</dbReference>
<dbReference type="Gene3D" id="1.10.730.10">
    <property type="entry name" value="Isoleucyl-tRNA Synthetase, Domain 1"/>
    <property type="match status" value="1"/>
</dbReference>
<dbReference type="eggNOG" id="KOG0437">
    <property type="taxonomic scope" value="Eukaryota"/>
</dbReference>
<dbReference type="Pfam" id="PF24810">
    <property type="entry name" value="RBD_LARS1"/>
    <property type="match status" value="1"/>
</dbReference>
<evidence type="ECO:0000256" key="8">
    <source>
        <dbReference type="ARBA" id="ARBA00030520"/>
    </source>
</evidence>
<dbReference type="PANTHER" id="PTHR45794">
    <property type="entry name" value="LEUCYL-TRNA SYNTHETASE"/>
    <property type="match status" value="1"/>
</dbReference>
<reference evidence="17" key="2">
    <citation type="submission" date="2007-04" db="EMBL/GenBank/DDBJ databases">
        <title>The genome of the human body louse.</title>
        <authorList>
            <consortium name="The Human Body Louse Genome Consortium"/>
            <person name="Kirkness E."/>
            <person name="Walenz B."/>
            <person name="Hass B."/>
            <person name="Bruggner R."/>
            <person name="Strausberg R."/>
        </authorList>
    </citation>
    <scope>NUCLEOTIDE SEQUENCE</scope>
    <source>
        <strain evidence="17">USDA</strain>
    </source>
</reference>
<dbReference type="SUPFAM" id="SSF47323">
    <property type="entry name" value="Anticodon-binding domain of a subclass of class I aminoacyl-tRNA synthetases"/>
    <property type="match status" value="1"/>
</dbReference>
<dbReference type="InterPro" id="IPR009008">
    <property type="entry name" value="Val/Leu/Ile-tRNA-synth_edit"/>
</dbReference>
<dbReference type="InParanoid" id="E0VRG6"/>
<dbReference type="GO" id="GO:0005524">
    <property type="term" value="F:ATP binding"/>
    <property type="evidence" value="ECO:0007669"/>
    <property type="project" value="UniProtKB-KW"/>
</dbReference>
<evidence type="ECO:0000259" key="15">
    <source>
        <dbReference type="Pfam" id="PF22947"/>
    </source>
</evidence>
<reference evidence="18" key="3">
    <citation type="submission" date="2021-02" db="UniProtKB">
        <authorList>
            <consortium name="EnsemblMetazoa"/>
        </authorList>
    </citation>
    <scope>IDENTIFICATION</scope>
    <source>
        <strain evidence="18">USDA</strain>
    </source>
</reference>
<dbReference type="SUPFAM" id="SSF50677">
    <property type="entry name" value="ValRS/IleRS/LeuRS editing domain"/>
    <property type="match status" value="1"/>
</dbReference>
<evidence type="ECO:0000256" key="2">
    <source>
        <dbReference type="ARBA" id="ARBA00013164"/>
    </source>
</evidence>
<dbReference type="KEGG" id="phu:Phum_PHUM397580"/>
<dbReference type="Proteomes" id="UP000009046">
    <property type="component" value="Unassembled WGS sequence"/>
</dbReference>
<keyword evidence="4 10" id="KW-0547">Nucleotide-binding</keyword>
<dbReference type="Gene3D" id="3.30.2320.20">
    <property type="entry name" value="Class I aminoacyl-tRNA synthetases (RS)"/>
    <property type="match status" value="1"/>
</dbReference>
<feature type="domain" description="Methionyl/Leucyl tRNA synthetase" evidence="14">
    <location>
        <begin position="694"/>
        <end position="757"/>
    </location>
</feature>
<comment type="similarity">
    <text evidence="1 10">Belongs to the class-I aminoacyl-tRNA synthetase family.</text>
</comment>
<feature type="domain" description="Leucine--tRNA ligase ubiquitin-like" evidence="15">
    <location>
        <begin position="1064"/>
        <end position="1180"/>
    </location>
</feature>
<evidence type="ECO:0000313" key="19">
    <source>
        <dbReference type="Proteomes" id="UP000009046"/>
    </source>
</evidence>
<dbReference type="RefSeq" id="XP_002428710.1">
    <property type="nucleotide sequence ID" value="XM_002428665.1"/>
</dbReference>
<feature type="domain" description="Aminoacyl-tRNA synthetase class Ia" evidence="12">
    <location>
        <begin position="32"/>
        <end position="114"/>
    </location>
</feature>
<dbReference type="GO" id="GO:0004823">
    <property type="term" value="F:leucine-tRNA ligase activity"/>
    <property type="evidence" value="ECO:0007669"/>
    <property type="project" value="UniProtKB-EC"/>
</dbReference>
<evidence type="ECO:0000256" key="4">
    <source>
        <dbReference type="ARBA" id="ARBA00022741"/>
    </source>
</evidence>
<dbReference type="InterPro" id="IPR015413">
    <property type="entry name" value="Methionyl/Leucyl_tRNA_Synth"/>
</dbReference>
<proteinExistence type="inferred from homology"/>
<dbReference type="Pfam" id="PF22947">
    <property type="entry name" value="ULD_3"/>
    <property type="match status" value="1"/>
</dbReference>
<evidence type="ECO:0000313" key="18">
    <source>
        <dbReference type="EnsemblMetazoa" id="PHUM397580-PA"/>
    </source>
</evidence>
<keyword evidence="5 10" id="KW-0067">ATP-binding</keyword>
<evidence type="ECO:0000259" key="12">
    <source>
        <dbReference type="Pfam" id="PF00133"/>
    </source>
</evidence>
<dbReference type="CDD" id="cd07959">
    <property type="entry name" value="Anticodon_Ia_Leu_AEc"/>
    <property type="match status" value="1"/>
</dbReference>
<dbReference type="InterPro" id="IPR014729">
    <property type="entry name" value="Rossmann-like_a/b/a_fold"/>
</dbReference>
<dbReference type="Pfam" id="PF00133">
    <property type="entry name" value="tRNA-synt_1"/>
    <property type="match status" value="1"/>
</dbReference>
<dbReference type="Gene3D" id="3.40.50.620">
    <property type="entry name" value="HUPs"/>
    <property type="match status" value="1"/>
</dbReference>
<evidence type="ECO:0000256" key="1">
    <source>
        <dbReference type="ARBA" id="ARBA00005594"/>
    </source>
</evidence>
<dbReference type="FunFam" id="1.10.730.10:FF:000020">
    <property type="entry name" value="Leucine--tRNA ligase cytoplasmic"/>
    <property type="match status" value="1"/>
</dbReference>
<name>E0VRG6_PEDHC</name>
<evidence type="ECO:0000259" key="13">
    <source>
        <dbReference type="Pfam" id="PF08264"/>
    </source>
</evidence>
<keyword evidence="19" id="KW-1185">Reference proteome</keyword>
<evidence type="ECO:0000256" key="5">
    <source>
        <dbReference type="ARBA" id="ARBA00022840"/>
    </source>
</evidence>
<dbReference type="SUPFAM" id="SSF52374">
    <property type="entry name" value="Nucleotidylyl transferase"/>
    <property type="match status" value="1"/>
</dbReference>
<dbReference type="OrthoDB" id="10249672at2759"/>
<feature type="domain" description="Methionyl/Valyl/Leucyl/Isoleucyl-tRNA synthetase anticodon-binding" evidence="13">
    <location>
        <begin position="794"/>
        <end position="910"/>
    </location>
</feature>
<dbReference type="InterPro" id="IPR002300">
    <property type="entry name" value="aa-tRNA-synth_Ia"/>
</dbReference>
<dbReference type="FunCoup" id="E0VRG6">
    <property type="interactions" value="1643"/>
</dbReference>
<dbReference type="InterPro" id="IPR004493">
    <property type="entry name" value="Leu-tRNA-synth_Ia_arc/euk"/>
</dbReference>
<dbReference type="VEuPathDB" id="VectorBase:PHUM397580"/>
<dbReference type="Gene3D" id="1.10.10.720">
    <property type="entry name" value="leucyl-tRNA synthetase"/>
    <property type="match status" value="1"/>
</dbReference>
<dbReference type="AlphaFoldDB" id="E0VRG6"/>
<feature type="region of interest" description="Disordered" evidence="11">
    <location>
        <begin position="1184"/>
        <end position="1203"/>
    </location>
</feature>
<dbReference type="InterPro" id="IPR009080">
    <property type="entry name" value="tRNAsynth_Ia_anticodon-bd"/>
</dbReference>
<sequence>MQQELKFMSRSGGIERKATFKVDYLKEIEEQVQKQWDEKKIFEINAPTENEEIPQKFLTTFPFPYMNGRLHLGHTFTLSKCEFAVRFHRLKGKKVLFPFGFHCTGMPIKACADKLKRELEEFGYPPDFPKSEEPVLDEVSDAPKDKSKGKKSKAMAKSVGAKYQWQIMQSLGLSDDEIKNFAEAEYWLDYFPELAVKDLKRIGLHVDWRRTFITTDANPFFDSFVRWSLIKLKNQNRVMFGKRYTIFSPKDNQPCMDHDRSKGEGAGPQEYTLIKMKVTSVLPPKLEMFKNKPVFLVAATLRPETMYGQTNCWVRPDMKYIAFETEQKEIFICTHRAARNMSYQGITQQEGNVKILAEILGEDILGLALSAPLSVNKTIYTLPMLTIKEDKGTGVVTSVPSDSPDDYAALVDLKKKPALREKYNIKDEMVMNYDPVPIIEIPEFGSLCAPTVYEKLKIQSQNDREKLQEAKELVYLKGFYDGVMLVGEYKGEKVQNVKKLLQKQLVDKKEGLIYYEPEKTIISRSGDECVVALCDQWYLDYGNPKWKELTVKALDKVNTFHEEVRKNLLVTIDWLREHACSRKYGLGSKLPWDENWLIESLSDSTIYNAYYTIAHFLQGNTFKGDKPNVFNIQAKDMTPEVWEYIFVKDAPEPKTKIPLESLKVIIFFFFSFYVVYLIQNHLSYFLFNHTSIWINEPDKWPKGIRANGHLMLNSMKMSKSEGNFLTLSEAVDKFSADGMRLSLADAGDSIEDANFVETMADAAILRLYNFIEWVKEVLKPESNLRTDSLETFNDKVFKSEINLKIKESEKFYENMMFKEALKVGFFELQAARDKYRELSLDGMNRNLILRFIEVQALLLSPICPHVSEFVWSLLGKVSSIMEAKWPEYGWIDEGAVKASEYFIEAAHSLRLHLKNYMTPRKGKKGETSGTIEKPTHAFIWVAKSLPPWQSTVVTCLKELHQKSGVLPENKLVAAELNSKPELKKYGKKLMPFVQATREKVEKIGFAAYNLTLDFSEMAALEENKEYLKQTLELEDIEFWYSEETGPENLRDECCPGKPHIAFTKGVTLHLDNPQPHSGFYSRNLLIQDGDTVESVIEKLKITFKTLGDQVINQPNDIQLWRYNDHLLGPRTMPSFGKATDGKTLVSENSIFHCSFDDKKLFLVDENGSKIPIGNTLIYITNDPPPKPKHFPPGDSFSNITQTV</sequence>
<dbReference type="EC" id="6.1.1.4" evidence="2"/>
<dbReference type="InterPro" id="IPR055416">
    <property type="entry name" value="RBD_LARS1"/>
</dbReference>
<feature type="domain" description="Leucine--tRNA ligase RagD-binding" evidence="16">
    <location>
        <begin position="941"/>
        <end position="1013"/>
    </location>
</feature>
<dbReference type="FunFam" id="3.90.740.10:FF:000001">
    <property type="entry name" value="Leucine--tRNA ligase, cytoplasmic"/>
    <property type="match status" value="1"/>
</dbReference>
<dbReference type="PANTHER" id="PTHR45794:SF1">
    <property type="entry name" value="LEUCINE--TRNA LIGASE, CYTOPLASMIC"/>
    <property type="match status" value="1"/>
</dbReference>
<dbReference type="EMBL" id="DS235474">
    <property type="protein sequence ID" value="EEB15972.1"/>
    <property type="molecule type" value="Genomic_DNA"/>
</dbReference>
<dbReference type="GO" id="GO:0006429">
    <property type="term" value="P:leucyl-tRNA aminoacylation"/>
    <property type="evidence" value="ECO:0007669"/>
    <property type="project" value="InterPro"/>
</dbReference>
<evidence type="ECO:0000256" key="9">
    <source>
        <dbReference type="ARBA" id="ARBA00047469"/>
    </source>
</evidence>
<accession>E0VRG6</accession>
<dbReference type="STRING" id="121224.E0VRG6"/>
<comment type="catalytic activity">
    <reaction evidence="9">
        <text>tRNA(Leu) + L-leucine + ATP = L-leucyl-tRNA(Leu) + AMP + diphosphate</text>
        <dbReference type="Rhea" id="RHEA:11688"/>
        <dbReference type="Rhea" id="RHEA-COMP:9613"/>
        <dbReference type="Rhea" id="RHEA-COMP:9622"/>
        <dbReference type="ChEBI" id="CHEBI:30616"/>
        <dbReference type="ChEBI" id="CHEBI:33019"/>
        <dbReference type="ChEBI" id="CHEBI:57427"/>
        <dbReference type="ChEBI" id="CHEBI:78442"/>
        <dbReference type="ChEBI" id="CHEBI:78494"/>
        <dbReference type="ChEBI" id="CHEBI:456215"/>
        <dbReference type="EC" id="6.1.1.4"/>
    </reaction>
</comment>
<dbReference type="InterPro" id="IPR001412">
    <property type="entry name" value="aa-tRNA-synth_I_CS"/>
</dbReference>
<dbReference type="Pfam" id="PF08264">
    <property type="entry name" value="Anticodon_1"/>
    <property type="match status" value="1"/>
</dbReference>
<dbReference type="EnsemblMetazoa" id="PHUM397580-RA">
    <property type="protein sequence ID" value="PHUM397580-PA"/>
    <property type="gene ID" value="PHUM397580"/>
</dbReference>
<feature type="region of interest" description="Disordered" evidence="11">
    <location>
        <begin position="125"/>
        <end position="152"/>
    </location>
</feature>
<evidence type="ECO:0000256" key="10">
    <source>
        <dbReference type="RuleBase" id="RU363035"/>
    </source>
</evidence>
<keyword evidence="3 10" id="KW-0436">Ligase</keyword>
<evidence type="ECO:0000313" key="17">
    <source>
        <dbReference type="EMBL" id="EEB15972.1"/>
    </source>
</evidence>
<dbReference type="CTD" id="8237831"/>
<keyword evidence="6 10" id="KW-0648">Protein biosynthesis</keyword>
<dbReference type="InterPro" id="IPR054509">
    <property type="entry name" value="LARS1_ULD"/>
</dbReference>
<dbReference type="OMA" id="KFIEWQF"/>
<dbReference type="HOGENOM" id="CLU_004174_1_0_1"/>
<gene>
    <name evidence="18" type="primary">8237831</name>
    <name evidence="17" type="ORF">Phum_PHUM397580</name>
</gene>
<dbReference type="NCBIfam" id="TIGR00395">
    <property type="entry name" value="leuS_arch"/>
    <property type="match status" value="1"/>
</dbReference>
<evidence type="ECO:0000256" key="6">
    <source>
        <dbReference type="ARBA" id="ARBA00022917"/>
    </source>
</evidence>
<organism>
    <name type="scientific">Pediculus humanus subsp. corporis</name>
    <name type="common">Body louse</name>
    <dbReference type="NCBI Taxonomy" id="121224"/>
    <lineage>
        <taxon>Eukaryota</taxon>
        <taxon>Metazoa</taxon>
        <taxon>Ecdysozoa</taxon>
        <taxon>Arthropoda</taxon>
        <taxon>Hexapoda</taxon>
        <taxon>Insecta</taxon>
        <taxon>Pterygota</taxon>
        <taxon>Neoptera</taxon>
        <taxon>Paraneoptera</taxon>
        <taxon>Psocodea</taxon>
        <taxon>Troctomorpha</taxon>
        <taxon>Phthiraptera</taxon>
        <taxon>Anoplura</taxon>
        <taxon>Pediculidae</taxon>
        <taxon>Pediculus</taxon>
    </lineage>
</organism>
<evidence type="ECO:0000256" key="3">
    <source>
        <dbReference type="ARBA" id="ARBA00022598"/>
    </source>
</evidence>
<dbReference type="Pfam" id="PF09334">
    <property type="entry name" value="tRNA-synt_1g"/>
    <property type="match status" value="1"/>
</dbReference>
<dbReference type="Gene3D" id="3.90.740.10">
    <property type="entry name" value="Valyl/Leucyl/Isoleucyl-tRNA synthetase, editing domain"/>
    <property type="match status" value="1"/>
</dbReference>
<evidence type="ECO:0000259" key="14">
    <source>
        <dbReference type="Pfam" id="PF09334"/>
    </source>
</evidence>
<dbReference type="GeneID" id="8237831"/>
<dbReference type="GO" id="GO:0002161">
    <property type="term" value="F:aminoacyl-tRNA deacylase activity"/>
    <property type="evidence" value="ECO:0007669"/>
    <property type="project" value="InterPro"/>
</dbReference>
<evidence type="ECO:0000256" key="11">
    <source>
        <dbReference type="SAM" id="MobiDB-lite"/>
    </source>
</evidence>
<evidence type="ECO:0000259" key="16">
    <source>
        <dbReference type="Pfam" id="PF24810"/>
    </source>
</evidence>
<evidence type="ECO:0000256" key="7">
    <source>
        <dbReference type="ARBA" id="ARBA00023146"/>
    </source>
</evidence>
<keyword evidence="7 10" id="KW-0030">Aminoacyl-tRNA synthetase</keyword>
<reference evidence="17" key="1">
    <citation type="submission" date="2007-04" db="EMBL/GenBank/DDBJ databases">
        <title>Annotation of Pediculus humanus corporis strain USDA.</title>
        <authorList>
            <person name="Kirkness E."/>
            <person name="Hannick L."/>
            <person name="Hass B."/>
            <person name="Bruggner R."/>
            <person name="Lawson D."/>
            <person name="Bidwell S."/>
            <person name="Joardar V."/>
            <person name="Caler E."/>
            <person name="Walenz B."/>
            <person name="Inman J."/>
            <person name="Schobel S."/>
            <person name="Galinsky K."/>
            <person name="Amedeo P."/>
            <person name="Strausberg R."/>
        </authorList>
    </citation>
    <scope>NUCLEOTIDE SEQUENCE</scope>
    <source>
        <strain evidence="17">USDA</strain>
    </source>
</reference>
<protein>
    <recommendedName>
        <fullName evidence="2">leucine--tRNA ligase</fullName>
        <ecNumber evidence="2">6.1.1.4</ecNumber>
    </recommendedName>
    <alternativeName>
        <fullName evidence="8">Leucyl-tRNA synthetase</fullName>
    </alternativeName>
</protein>